<gene>
    <name evidence="1" type="ORF">K488DRAFT_70608</name>
</gene>
<evidence type="ECO:0000313" key="1">
    <source>
        <dbReference type="EMBL" id="KAI0032455.1"/>
    </source>
</evidence>
<accession>A0ACB8QLF9</accession>
<reference evidence="1" key="1">
    <citation type="submission" date="2021-02" db="EMBL/GenBank/DDBJ databases">
        <authorList>
            <consortium name="DOE Joint Genome Institute"/>
            <person name="Ahrendt S."/>
            <person name="Looney B.P."/>
            <person name="Miyauchi S."/>
            <person name="Morin E."/>
            <person name="Drula E."/>
            <person name="Courty P.E."/>
            <person name="Chicoki N."/>
            <person name="Fauchery L."/>
            <person name="Kohler A."/>
            <person name="Kuo A."/>
            <person name="Labutti K."/>
            <person name="Pangilinan J."/>
            <person name="Lipzen A."/>
            <person name="Riley R."/>
            <person name="Andreopoulos W."/>
            <person name="He G."/>
            <person name="Johnson J."/>
            <person name="Barry K.W."/>
            <person name="Grigoriev I.V."/>
            <person name="Nagy L."/>
            <person name="Hibbett D."/>
            <person name="Henrissat B."/>
            <person name="Matheny P.B."/>
            <person name="Labbe J."/>
            <person name="Martin F."/>
        </authorList>
    </citation>
    <scope>NUCLEOTIDE SEQUENCE</scope>
    <source>
        <strain evidence="1">EC-137</strain>
    </source>
</reference>
<dbReference type="Proteomes" id="UP000814128">
    <property type="component" value="Unassembled WGS sequence"/>
</dbReference>
<keyword evidence="2" id="KW-1185">Reference proteome</keyword>
<reference evidence="1" key="2">
    <citation type="journal article" date="2022" name="New Phytol.">
        <title>Evolutionary transition to the ectomycorrhizal habit in the genomes of a hyperdiverse lineage of mushroom-forming fungi.</title>
        <authorList>
            <person name="Looney B."/>
            <person name="Miyauchi S."/>
            <person name="Morin E."/>
            <person name="Drula E."/>
            <person name="Courty P.E."/>
            <person name="Kohler A."/>
            <person name="Kuo A."/>
            <person name="LaButti K."/>
            <person name="Pangilinan J."/>
            <person name="Lipzen A."/>
            <person name="Riley R."/>
            <person name="Andreopoulos W."/>
            <person name="He G."/>
            <person name="Johnson J."/>
            <person name="Nolan M."/>
            <person name="Tritt A."/>
            <person name="Barry K.W."/>
            <person name="Grigoriev I.V."/>
            <person name="Nagy L.G."/>
            <person name="Hibbett D."/>
            <person name="Henrissat B."/>
            <person name="Matheny P.B."/>
            <person name="Labbe J."/>
            <person name="Martin F.M."/>
        </authorList>
    </citation>
    <scope>NUCLEOTIDE SEQUENCE</scope>
    <source>
        <strain evidence="1">EC-137</strain>
    </source>
</reference>
<comment type="caution">
    <text evidence="1">The sequence shown here is derived from an EMBL/GenBank/DDBJ whole genome shotgun (WGS) entry which is preliminary data.</text>
</comment>
<name>A0ACB8QLF9_9AGAM</name>
<organism evidence="1 2">
    <name type="scientific">Vararia minispora EC-137</name>
    <dbReference type="NCBI Taxonomy" id="1314806"/>
    <lineage>
        <taxon>Eukaryota</taxon>
        <taxon>Fungi</taxon>
        <taxon>Dikarya</taxon>
        <taxon>Basidiomycota</taxon>
        <taxon>Agaricomycotina</taxon>
        <taxon>Agaricomycetes</taxon>
        <taxon>Russulales</taxon>
        <taxon>Lachnocladiaceae</taxon>
        <taxon>Vararia</taxon>
    </lineage>
</organism>
<evidence type="ECO:0000313" key="2">
    <source>
        <dbReference type="Proteomes" id="UP000814128"/>
    </source>
</evidence>
<dbReference type="EMBL" id="MU273545">
    <property type="protein sequence ID" value="KAI0032455.1"/>
    <property type="molecule type" value="Genomic_DNA"/>
</dbReference>
<sequence>MAESQALLGELWKASFKAYENVVGREFPRGALADKLLACRTVEDVYGILDEKETEFKAFRAKGQKIRDFLAPVVNVVMLFNDTGAETAAAVRVPGGKAIFVAFGVLLSVRQCTIFLYLHLDAPMARSDRGLASVLVKVLAQLLHVFALITKYLEGSVSKHGLLRSINARIPRRVQHYASGFLGNRDVADAMERLDRLTGDELNMALAETRRAALQAEANTAAAKIAADRAVTKTEKVDVQSVARLSNGFPRLIRFSIIIAYGSYDIRSKQLSGCLTRSSMSGDKAPTAYSGSMGNRGVGRVFFDIAFSFHSYLSFAVSGHEERAYWSPVVRNKTSGSLWPPSFSLNLFSIMRKRKSMLSDCSLTPNFLDRNQCPTIATGHLRSRQRSPKSDVKKTLKALPTSINATYDRILAAVQETDAPHLLHIFECIAFAERPLLVHELAEIFAVDFDLGTDVVLYPNLHSTDPEPSLLDICSSLIQIVESDEGRVVQFVHFSVQEYLCSSRLSIRRYHVEATNAHITLAKTSLSTLLLPSEPLKQAFSDYAVKHWEKHVTTGAVENAVETVLRRFLQPESSAFYTWLQSWQEQSTVKGPYRGALSIRTDNHHYVQLHVRDMFRSFAFFSSTARRSMPQTTKARQRYITQLAKGTLTQSASS</sequence>
<proteinExistence type="predicted"/>
<protein>
    <submittedName>
        <fullName evidence="1">Uncharacterized protein</fullName>
    </submittedName>
</protein>